<evidence type="ECO:0008006" key="4">
    <source>
        <dbReference type="Google" id="ProtNLM"/>
    </source>
</evidence>
<gene>
    <name evidence="2" type="ORF">ETD83_40935</name>
</gene>
<dbReference type="AlphaFoldDB" id="A0A5C4IYC1"/>
<dbReference type="RefSeq" id="WP_138650620.1">
    <property type="nucleotide sequence ID" value="NZ_VCKW01000482.1"/>
</dbReference>
<dbReference type="OrthoDB" id="3482166at2"/>
<feature type="signal peptide" evidence="1">
    <location>
        <begin position="1"/>
        <end position="24"/>
    </location>
</feature>
<keyword evidence="3" id="KW-1185">Reference proteome</keyword>
<keyword evidence="1" id="KW-0732">Signal</keyword>
<protein>
    <recommendedName>
        <fullName evidence="4">Lipoprotein</fullName>
    </recommendedName>
</protein>
<reference evidence="2 3" key="1">
    <citation type="submission" date="2019-05" db="EMBL/GenBank/DDBJ databases">
        <title>Draft genome sequence of Actinomadura sp. 14C53.</title>
        <authorList>
            <person name="Saricaoglu S."/>
            <person name="Isik K."/>
        </authorList>
    </citation>
    <scope>NUCLEOTIDE SEQUENCE [LARGE SCALE GENOMIC DNA]</scope>
    <source>
        <strain evidence="2 3">14C53</strain>
    </source>
</reference>
<sequence>MTSFPVRRKLAVLPFLLLPLGAAAACSGEGTNATTDCGVNSCTVTFDRGVDASASILGIKAELVKVEGQLVTLKIAGQTVTVPAGEGEQAEGFDVSVQSVTKDKVVVKISGGGGG</sequence>
<feature type="chain" id="PRO_5023000828" description="Lipoprotein" evidence="1">
    <location>
        <begin position="25"/>
        <end position="115"/>
    </location>
</feature>
<evidence type="ECO:0000313" key="3">
    <source>
        <dbReference type="Proteomes" id="UP000309174"/>
    </source>
</evidence>
<dbReference type="PROSITE" id="PS51257">
    <property type="entry name" value="PROKAR_LIPOPROTEIN"/>
    <property type="match status" value="1"/>
</dbReference>
<organism evidence="2 3">
    <name type="scientific">Actinomadura soli</name>
    <dbReference type="NCBI Taxonomy" id="2508997"/>
    <lineage>
        <taxon>Bacteria</taxon>
        <taxon>Bacillati</taxon>
        <taxon>Actinomycetota</taxon>
        <taxon>Actinomycetes</taxon>
        <taxon>Streptosporangiales</taxon>
        <taxon>Thermomonosporaceae</taxon>
        <taxon>Actinomadura</taxon>
    </lineage>
</organism>
<dbReference type="Proteomes" id="UP000309174">
    <property type="component" value="Unassembled WGS sequence"/>
</dbReference>
<comment type="caution">
    <text evidence="2">The sequence shown here is derived from an EMBL/GenBank/DDBJ whole genome shotgun (WGS) entry which is preliminary data.</text>
</comment>
<name>A0A5C4IYC1_9ACTN</name>
<evidence type="ECO:0000313" key="2">
    <source>
        <dbReference type="EMBL" id="TMQ84149.1"/>
    </source>
</evidence>
<dbReference type="EMBL" id="VCKW01000482">
    <property type="protein sequence ID" value="TMQ84149.1"/>
    <property type="molecule type" value="Genomic_DNA"/>
</dbReference>
<proteinExistence type="predicted"/>
<accession>A0A5C4IYC1</accession>
<evidence type="ECO:0000256" key="1">
    <source>
        <dbReference type="SAM" id="SignalP"/>
    </source>
</evidence>